<keyword evidence="2" id="KW-0472">Membrane</keyword>
<dbReference type="RefSeq" id="XP_038777523.1">
    <property type="nucleotide sequence ID" value="XM_038921595.1"/>
</dbReference>
<dbReference type="EMBL" id="CP064812">
    <property type="protein sequence ID" value="QPG73958.1"/>
    <property type="molecule type" value="Genomic_DNA"/>
</dbReference>
<feature type="signal peptide" evidence="3">
    <location>
        <begin position="1"/>
        <end position="18"/>
    </location>
</feature>
<dbReference type="InterPro" id="IPR028000">
    <property type="entry name" value="Pma1"/>
</dbReference>
<feature type="transmembrane region" description="Helical" evidence="2">
    <location>
        <begin position="374"/>
        <end position="396"/>
    </location>
</feature>
<evidence type="ECO:0000256" key="3">
    <source>
        <dbReference type="SAM" id="SignalP"/>
    </source>
</evidence>
<keyword evidence="2" id="KW-0812">Transmembrane</keyword>
<dbReference type="AlphaFoldDB" id="A0A875RZ11"/>
<reference evidence="4" key="1">
    <citation type="submission" date="2020-10" db="EMBL/GenBank/DDBJ databases">
        <authorList>
            <person name="Roach M.J.R."/>
        </authorList>
    </citation>
    <scope>NUCLEOTIDE SEQUENCE</scope>
    <source>
        <strain evidence="4">CBS 1945</strain>
    </source>
</reference>
<evidence type="ECO:0000313" key="4">
    <source>
        <dbReference type="EMBL" id="QPG73958.1"/>
    </source>
</evidence>
<keyword evidence="3" id="KW-0732">Signal</keyword>
<name>A0A875RZ11_EENNA</name>
<gene>
    <name evidence="4" type="ORF">FOA43_001273</name>
</gene>
<keyword evidence="5" id="KW-1185">Reference proteome</keyword>
<dbReference type="Proteomes" id="UP000662931">
    <property type="component" value="Chromosome 1"/>
</dbReference>
<dbReference type="GeneID" id="62194674"/>
<organism evidence="4 5">
    <name type="scientific">Eeniella nana</name>
    <name type="common">Yeast</name>
    <name type="synonym">Brettanomyces nanus</name>
    <dbReference type="NCBI Taxonomy" id="13502"/>
    <lineage>
        <taxon>Eukaryota</taxon>
        <taxon>Fungi</taxon>
        <taxon>Dikarya</taxon>
        <taxon>Ascomycota</taxon>
        <taxon>Saccharomycotina</taxon>
        <taxon>Pichiomycetes</taxon>
        <taxon>Pichiales</taxon>
        <taxon>Pichiaceae</taxon>
        <taxon>Brettanomyces</taxon>
    </lineage>
</organism>
<protein>
    <submittedName>
        <fullName evidence="4">Uncharacterized protein</fullName>
    </submittedName>
</protein>
<accession>A0A875RZ11</accession>
<dbReference type="KEGG" id="bnn:FOA43_001273"/>
<evidence type="ECO:0000313" key="5">
    <source>
        <dbReference type="Proteomes" id="UP000662931"/>
    </source>
</evidence>
<sequence length="440" mass="49840">MHLNLIFATLLIYGVASAVVLPPKTTAFEPFTTQVSKTTGSPLLDKRDPRRKVIVNKEWLKEESEKNVGTHKEEGPDPWLRTIYGSIAEVVTPTVIGGITFSTKPPETASGTEWWISIKNDGSPKTIKPKIKNGQVKNGLPDVKTYFQTATTIVHKQEDIQAHNLKKGDEVNEVIMIPEDDTYVKLSPLMRCTPDFYFHRGMANMDISEPFCRPKDNSKLRVGKTYFVTWFSRFYDDVKTVRFHYAYVKEKISEAGMKVKRDIRGPVKDVANDVAQLSEDAGSFKGEVPGAFFTSDWVLNAQGFFPVDVDKKWLKGSVYKKVLIAIQPDSVTDDEFRILDAPHLIVDFRLKEIVGKNTKQMRKEAVMPVTGDDIYYVIMGIPTLVVVALLLMYLFVQANRKQRDLSGIRKPRRSRFGNAGRYEVPYGETDIHRPGTLKQS</sequence>
<dbReference type="Pfam" id="PF14610">
    <property type="entry name" value="Psg1"/>
    <property type="match status" value="1"/>
</dbReference>
<keyword evidence="2" id="KW-1133">Transmembrane helix</keyword>
<evidence type="ECO:0000256" key="2">
    <source>
        <dbReference type="SAM" id="Phobius"/>
    </source>
</evidence>
<feature type="region of interest" description="Disordered" evidence="1">
    <location>
        <begin position="419"/>
        <end position="440"/>
    </location>
</feature>
<dbReference type="OrthoDB" id="4084551at2759"/>
<feature type="chain" id="PRO_5034545580" evidence="3">
    <location>
        <begin position="19"/>
        <end position="440"/>
    </location>
</feature>
<evidence type="ECO:0000256" key="1">
    <source>
        <dbReference type="SAM" id="MobiDB-lite"/>
    </source>
</evidence>
<proteinExistence type="predicted"/>